<feature type="non-terminal residue" evidence="5">
    <location>
        <position position="159"/>
    </location>
</feature>
<dbReference type="AlphaFoldDB" id="R2RCS2"/>
<dbReference type="InterPro" id="IPR038729">
    <property type="entry name" value="Rad50/SbcC_AAA"/>
</dbReference>
<proteinExistence type="inferred from homology"/>
<dbReference type="GO" id="GO:0006302">
    <property type="term" value="P:double-strand break repair"/>
    <property type="evidence" value="ECO:0007669"/>
    <property type="project" value="InterPro"/>
</dbReference>
<comment type="subunit">
    <text evidence="2">Heterodimer of SbcC and SbcD.</text>
</comment>
<name>R2RCS2_9ENTE</name>
<sequence length="159" mass="18484">MDIYLNKLEVKNFKSFSSEKIKEFYFENNDATILDGPNGYGKSTVFDSLELLITGDIVHFESKLKNGHTTFLSIIANTDSEPTEITGYFTKENKDFTIKRIFDWKNGNNSKLKYTDDSGVTEDIDDFRVYELLNINNNFFKIGMYISQNNSLLFLQEKY</sequence>
<comment type="caution">
    <text evidence="5">The sequence shown here is derived from an EMBL/GenBank/DDBJ whole genome shotgun (WGS) entry which is preliminary data.</text>
</comment>
<dbReference type="Gene3D" id="3.40.50.300">
    <property type="entry name" value="P-loop containing nucleotide triphosphate hydrolases"/>
    <property type="match status" value="1"/>
</dbReference>
<protein>
    <recommendedName>
        <fullName evidence="3">Nuclease SbcCD subunit C</fullName>
    </recommendedName>
</protein>
<evidence type="ECO:0000313" key="6">
    <source>
        <dbReference type="Proteomes" id="UP000013783"/>
    </source>
</evidence>
<feature type="domain" description="Rad50/SbcC-type AAA" evidence="4">
    <location>
        <begin position="7"/>
        <end position="155"/>
    </location>
</feature>
<evidence type="ECO:0000259" key="4">
    <source>
        <dbReference type="Pfam" id="PF13476"/>
    </source>
</evidence>
<dbReference type="SUPFAM" id="SSF52540">
    <property type="entry name" value="P-loop containing nucleoside triphosphate hydrolases"/>
    <property type="match status" value="1"/>
</dbReference>
<dbReference type="OrthoDB" id="9791904at2"/>
<evidence type="ECO:0000256" key="2">
    <source>
        <dbReference type="ARBA" id="ARBA00011322"/>
    </source>
</evidence>
<comment type="similarity">
    <text evidence="1">Belongs to the SMC family. SbcC subfamily.</text>
</comment>
<dbReference type="GO" id="GO:0016887">
    <property type="term" value="F:ATP hydrolysis activity"/>
    <property type="evidence" value="ECO:0007669"/>
    <property type="project" value="InterPro"/>
</dbReference>
<dbReference type="PANTHER" id="PTHR32114:SF2">
    <property type="entry name" value="ABC TRANSPORTER ABCH.3"/>
    <property type="match status" value="1"/>
</dbReference>
<dbReference type="EMBL" id="AJAK01000012">
    <property type="protein sequence ID" value="EOH78401.1"/>
    <property type="molecule type" value="Genomic_DNA"/>
</dbReference>
<evidence type="ECO:0000256" key="3">
    <source>
        <dbReference type="ARBA" id="ARBA00013368"/>
    </source>
</evidence>
<dbReference type="Proteomes" id="UP000013783">
    <property type="component" value="Unassembled WGS sequence"/>
</dbReference>
<dbReference type="RefSeq" id="WP_010740554.1">
    <property type="nucleotide sequence ID" value="NZ_KB946250.1"/>
</dbReference>
<dbReference type="InterPro" id="IPR027417">
    <property type="entry name" value="P-loop_NTPase"/>
</dbReference>
<organism evidence="5 6">
    <name type="scientific">Enterococcus malodoratus ATCC 43197</name>
    <dbReference type="NCBI Taxonomy" id="1158601"/>
    <lineage>
        <taxon>Bacteria</taxon>
        <taxon>Bacillati</taxon>
        <taxon>Bacillota</taxon>
        <taxon>Bacilli</taxon>
        <taxon>Lactobacillales</taxon>
        <taxon>Enterococcaceae</taxon>
        <taxon>Enterococcus</taxon>
    </lineage>
</organism>
<dbReference type="PANTHER" id="PTHR32114">
    <property type="entry name" value="ABC TRANSPORTER ABCH.3"/>
    <property type="match status" value="1"/>
</dbReference>
<reference evidence="5 6" key="1">
    <citation type="submission" date="2013-02" db="EMBL/GenBank/DDBJ databases">
        <title>The Genome Sequence of Enterococcus malodoratus ATCC_43197.</title>
        <authorList>
            <consortium name="The Broad Institute Genome Sequencing Platform"/>
            <consortium name="The Broad Institute Genome Sequencing Center for Infectious Disease"/>
            <person name="Earl A.M."/>
            <person name="Gilmore M.S."/>
            <person name="Lebreton F."/>
            <person name="Walker B."/>
            <person name="Young S.K."/>
            <person name="Zeng Q."/>
            <person name="Gargeya S."/>
            <person name="Fitzgerald M."/>
            <person name="Haas B."/>
            <person name="Abouelleil A."/>
            <person name="Alvarado L."/>
            <person name="Arachchi H.M."/>
            <person name="Berlin A.M."/>
            <person name="Chapman S.B."/>
            <person name="Dewar J."/>
            <person name="Goldberg J."/>
            <person name="Griggs A."/>
            <person name="Gujja S."/>
            <person name="Hansen M."/>
            <person name="Howarth C."/>
            <person name="Imamovic A."/>
            <person name="Larimer J."/>
            <person name="McCowan C."/>
            <person name="Murphy C."/>
            <person name="Neiman D."/>
            <person name="Pearson M."/>
            <person name="Priest M."/>
            <person name="Roberts A."/>
            <person name="Saif S."/>
            <person name="Shea T."/>
            <person name="Sisk P."/>
            <person name="Sykes S."/>
            <person name="Wortman J."/>
            <person name="Nusbaum C."/>
            <person name="Birren B."/>
        </authorList>
    </citation>
    <scope>NUCLEOTIDE SEQUENCE [LARGE SCALE GENOMIC DNA]</scope>
    <source>
        <strain evidence="5 6">ATCC 43197</strain>
    </source>
</reference>
<gene>
    <name evidence="5" type="ORF">UAI_01710</name>
</gene>
<evidence type="ECO:0000313" key="5">
    <source>
        <dbReference type="EMBL" id="EOH78401.1"/>
    </source>
</evidence>
<accession>R2RCS2</accession>
<evidence type="ECO:0000256" key="1">
    <source>
        <dbReference type="ARBA" id="ARBA00006930"/>
    </source>
</evidence>
<dbReference type="Pfam" id="PF13476">
    <property type="entry name" value="AAA_23"/>
    <property type="match status" value="1"/>
</dbReference>